<evidence type="ECO:0000256" key="1">
    <source>
        <dbReference type="SAM" id="MobiDB-lite"/>
    </source>
</evidence>
<feature type="region of interest" description="Disordered" evidence="1">
    <location>
        <begin position="163"/>
        <end position="182"/>
    </location>
</feature>
<dbReference type="Proteomes" id="UP000693970">
    <property type="component" value="Unassembled WGS sequence"/>
</dbReference>
<dbReference type="Pfam" id="PF20710">
    <property type="entry name" value="DUF6824"/>
    <property type="match status" value="1"/>
</dbReference>
<proteinExistence type="predicted"/>
<evidence type="ECO:0000313" key="4">
    <source>
        <dbReference type="Proteomes" id="UP000693970"/>
    </source>
</evidence>
<keyword evidence="4" id="KW-1185">Reference proteome</keyword>
<accession>A0A9K3KPG5</accession>
<feature type="region of interest" description="Disordered" evidence="1">
    <location>
        <begin position="1"/>
        <end position="41"/>
    </location>
</feature>
<feature type="compositionally biased region" description="Acidic residues" evidence="1">
    <location>
        <begin position="207"/>
        <end position="239"/>
    </location>
</feature>
<dbReference type="EMBL" id="JAGRRH010000020">
    <property type="protein sequence ID" value="KAG7347588.1"/>
    <property type="molecule type" value="Genomic_DNA"/>
</dbReference>
<gene>
    <name evidence="3" type="ORF">IV203_016293</name>
</gene>
<organism evidence="3 4">
    <name type="scientific">Nitzschia inconspicua</name>
    <dbReference type="NCBI Taxonomy" id="303405"/>
    <lineage>
        <taxon>Eukaryota</taxon>
        <taxon>Sar</taxon>
        <taxon>Stramenopiles</taxon>
        <taxon>Ochrophyta</taxon>
        <taxon>Bacillariophyta</taxon>
        <taxon>Bacillariophyceae</taxon>
        <taxon>Bacillariophycidae</taxon>
        <taxon>Bacillariales</taxon>
        <taxon>Bacillariaceae</taxon>
        <taxon>Nitzschia</taxon>
    </lineage>
</organism>
<feature type="domain" description="DUF6824" evidence="2">
    <location>
        <begin position="34"/>
        <end position="119"/>
    </location>
</feature>
<sequence length="291" mass="31453">MASGESSAASSVASRNSSSAAASSSTILSPSPNDVVGGRGKNTRLHPGNLFYTQLLKDCYEEYKEAPKGTKIDICKKIISIVAEHGGRFLEKALSSASSIYIELEEDRAIAKVAQGFRDLKVSKEGSRSEAAKALSSISETTTAVKSKAGLSTIVARPIKTAKSSLPKAAHNATLPNQPRRLSFTERLKLFQKEQEKLMQRQRGDDTSSEEEEGCDDVDEEEEVGDELEQEDCPSDSNDEDQKPSSQTNHPSNGDGGDVSETETEDSFPMNRGAKKANKNSKDENSDEDDL</sequence>
<reference evidence="3" key="2">
    <citation type="submission" date="2021-04" db="EMBL/GenBank/DDBJ databases">
        <authorList>
            <person name="Podell S."/>
        </authorList>
    </citation>
    <scope>NUCLEOTIDE SEQUENCE</scope>
    <source>
        <strain evidence="3">Hildebrandi</strain>
    </source>
</reference>
<evidence type="ECO:0000313" key="3">
    <source>
        <dbReference type="EMBL" id="KAG7347588.1"/>
    </source>
</evidence>
<reference evidence="3" key="1">
    <citation type="journal article" date="2021" name="Sci. Rep.">
        <title>Diploid genomic architecture of Nitzschia inconspicua, an elite biomass production diatom.</title>
        <authorList>
            <person name="Oliver A."/>
            <person name="Podell S."/>
            <person name="Pinowska A."/>
            <person name="Traller J.C."/>
            <person name="Smith S.R."/>
            <person name="McClure R."/>
            <person name="Beliaev A."/>
            <person name="Bohutskyi P."/>
            <person name="Hill E.A."/>
            <person name="Rabines A."/>
            <person name="Zheng H."/>
            <person name="Allen L.Z."/>
            <person name="Kuo A."/>
            <person name="Grigoriev I.V."/>
            <person name="Allen A.E."/>
            <person name="Hazlebeck D."/>
            <person name="Allen E.E."/>
        </authorList>
    </citation>
    <scope>NUCLEOTIDE SEQUENCE</scope>
    <source>
        <strain evidence="3">Hildebrandi</strain>
    </source>
</reference>
<dbReference type="InterPro" id="IPR049227">
    <property type="entry name" value="DUF6824"/>
</dbReference>
<dbReference type="AlphaFoldDB" id="A0A9K3KPG5"/>
<name>A0A9K3KPG5_9STRA</name>
<feature type="region of interest" description="Disordered" evidence="1">
    <location>
        <begin position="196"/>
        <end position="291"/>
    </location>
</feature>
<feature type="compositionally biased region" description="Low complexity" evidence="1">
    <location>
        <begin position="1"/>
        <end position="31"/>
    </location>
</feature>
<feature type="compositionally biased region" description="Basic and acidic residues" evidence="1">
    <location>
        <begin position="196"/>
        <end position="206"/>
    </location>
</feature>
<protein>
    <recommendedName>
        <fullName evidence="2">DUF6824 domain-containing protein</fullName>
    </recommendedName>
</protein>
<evidence type="ECO:0000259" key="2">
    <source>
        <dbReference type="Pfam" id="PF20710"/>
    </source>
</evidence>
<comment type="caution">
    <text evidence="3">The sequence shown here is derived from an EMBL/GenBank/DDBJ whole genome shotgun (WGS) entry which is preliminary data.</text>
</comment>
<dbReference type="OrthoDB" id="49323at2759"/>